<dbReference type="InterPro" id="IPR020846">
    <property type="entry name" value="MFS_dom"/>
</dbReference>
<feature type="transmembrane region" description="Helical" evidence="7">
    <location>
        <begin position="381"/>
        <end position="404"/>
    </location>
</feature>
<dbReference type="PANTHER" id="PTHR48022:SF2">
    <property type="entry name" value="PLASTIDIC GLUCOSE TRANSPORTER 4"/>
    <property type="match status" value="1"/>
</dbReference>
<name>A0A427YH13_9TREE</name>
<protein>
    <recommendedName>
        <fullName evidence="8">Major facilitator superfamily (MFS) profile domain-containing protein</fullName>
    </recommendedName>
</protein>
<accession>A0A427YH13</accession>
<dbReference type="Pfam" id="PF00083">
    <property type="entry name" value="Sugar_tr"/>
    <property type="match status" value="1"/>
</dbReference>
<comment type="subcellular location">
    <subcellularLocation>
        <location evidence="1">Membrane</location>
        <topology evidence="1">Multi-pass membrane protein</topology>
    </subcellularLocation>
</comment>
<evidence type="ECO:0000256" key="5">
    <source>
        <dbReference type="ARBA" id="ARBA00023136"/>
    </source>
</evidence>
<comment type="caution">
    <text evidence="9">The sequence shown here is derived from an EMBL/GenBank/DDBJ whole genome shotgun (WGS) entry which is preliminary data.</text>
</comment>
<dbReference type="InterPro" id="IPR050360">
    <property type="entry name" value="MFS_Sugar_Transporters"/>
</dbReference>
<evidence type="ECO:0000256" key="7">
    <source>
        <dbReference type="SAM" id="Phobius"/>
    </source>
</evidence>
<evidence type="ECO:0000256" key="6">
    <source>
        <dbReference type="SAM" id="MobiDB-lite"/>
    </source>
</evidence>
<dbReference type="AlphaFoldDB" id="A0A427YH13"/>
<dbReference type="Gene3D" id="1.20.1250.20">
    <property type="entry name" value="MFS general substrate transporter like domains"/>
    <property type="match status" value="1"/>
</dbReference>
<feature type="compositionally biased region" description="Basic and acidic residues" evidence="6">
    <location>
        <begin position="13"/>
        <end position="26"/>
    </location>
</feature>
<dbReference type="GO" id="GO:0005351">
    <property type="term" value="F:carbohydrate:proton symporter activity"/>
    <property type="evidence" value="ECO:0007669"/>
    <property type="project" value="TreeGrafter"/>
</dbReference>
<dbReference type="PANTHER" id="PTHR48022">
    <property type="entry name" value="PLASTIDIC GLUCOSE TRANSPORTER 4"/>
    <property type="match status" value="1"/>
</dbReference>
<keyword evidence="10" id="KW-1185">Reference proteome</keyword>
<feature type="transmembrane region" description="Helical" evidence="7">
    <location>
        <begin position="416"/>
        <end position="436"/>
    </location>
</feature>
<dbReference type="OrthoDB" id="6612291at2759"/>
<evidence type="ECO:0000259" key="8">
    <source>
        <dbReference type="PROSITE" id="PS50850"/>
    </source>
</evidence>
<evidence type="ECO:0000256" key="2">
    <source>
        <dbReference type="ARBA" id="ARBA00010992"/>
    </source>
</evidence>
<evidence type="ECO:0000256" key="1">
    <source>
        <dbReference type="ARBA" id="ARBA00004141"/>
    </source>
</evidence>
<sequence length="556" mass="60929">MSLLEPARSSAAHLDDESVAKSEAAHLESPTNSPAGEPLETKYASLGRWSTAKVFWKAMVFCMILNWAAMNDGFQQQIPGNVIPMQAFINQMADTTIDGAPAVSAQVVSYWQGFAEMSKTLGMFTGGWFANRFGRKPAMMGAIVVLLGGSIAEITAHSWQTWLVAAVLVRLGVGLAQSILITYVSELSPFQIRGFMIGAYQLFIAIGQLISAVATQLITVHQPTVWKPLIGLEFIFTGILICLIWFVPESHLHHARKGNHEMAKKSMLKLYGYAPGYDVEYEYRVVQHGIEAERQFNEASKNSSFFEIFNRSNWRRTLAGCMGICSQWTAGAPIVFAYSTYFFKVANLGTDPFIITILTFVLLIISISASLVACEYIGRRPLLVGGCFLMLCFNVGLATTGFFTGPGAGKAAVGMLLLWVICYGASAGPIGYVAAGETSTPRLRAQTTSFNLGCYGIGFVVFQWSVSYMISPDAGNMGVKAIYVWAGLLIPTVILLWLFYPEVCNLRPHLLGADELYERNIPAWKFRTTATLADQSGHKNKTLMSRQAEKATHADA</sequence>
<keyword evidence="4 7" id="KW-1133">Transmembrane helix</keyword>
<comment type="similarity">
    <text evidence="2">Belongs to the major facilitator superfamily. Sugar transporter (TC 2.A.1.1) family.</text>
</comment>
<keyword evidence="3 7" id="KW-0812">Transmembrane</keyword>
<dbReference type="Proteomes" id="UP000279259">
    <property type="component" value="Unassembled WGS sequence"/>
</dbReference>
<feature type="transmembrane region" description="Helical" evidence="7">
    <location>
        <begin position="448"/>
        <end position="470"/>
    </location>
</feature>
<dbReference type="GO" id="GO:0016020">
    <property type="term" value="C:membrane"/>
    <property type="evidence" value="ECO:0007669"/>
    <property type="project" value="UniProtKB-SubCell"/>
</dbReference>
<feature type="transmembrane region" description="Helical" evidence="7">
    <location>
        <begin position="225"/>
        <end position="247"/>
    </location>
</feature>
<feature type="transmembrane region" description="Helical" evidence="7">
    <location>
        <begin position="138"/>
        <end position="156"/>
    </location>
</feature>
<keyword evidence="5 7" id="KW-0472">Membrane</keyword>
<reference evidence="9 10" key="1">
    <citation type="submission" date="2018-11" db="EMBL/GenBank/DDBJ databases">
        <title>Genome sequence of Saitozyma podzolica DSM 27192.</title>
        <authorList>
            <person name="Aliyu H."/>
            <person name="Gorte O."/>
            <person name="Ochsenreither K."/>
        </authorList>
    </citation>
    <scope>NUCLEOTIDE SEQUENCE [LARGE SCALE GENOMIC DNA]</scope>
    <source>
        <strain evidence="9 10">DSM 27192</strain>
    </source>
</reference>
<dbReference type="InterPro" id="IPR005828">
    <property type="entry name" value="MFS_sugar_transport-like"/>
</dbReference>
<feature type="transmembrane region" description="Helical" evidence="7">
    <location>
        <begin position="162"/>
        <end position="185"/>
    </location>
</feature>
<gene>
    <name evidence="9" type="ORF">EHS25_001021</name>
</gene>
<evidence type="ECO:0000313" key="9">
    <source>
        <dbReference type="EMBL" id="RSH90416.1"/>
    </source>
</evidence>
<dbReference type="SUPFAM" id="SSF103473">
    <property type="entry name" value="MFS general substrate transporter"/>
    <property type="match status" value="1"/>
</dbReference>
<feature type="domain" description="Major facilitator superfamily (MFS) profile" evidence="8">
    <location>
        <begin position="61"/>
        <end position="504"/>
    </location>
</feature>
<evidence type="ECO:0000313" key="10">
    <source>
        <dbReference type="Proteomes" id="UP000279259"/>
    </source>
</evidence>
<feature type="transmembrane region" description="Helical" evidence="7">
    <location>
        <begin position="482"/>
        <end position="500"/>
    </location>
</feature>
<dbReference type="InterPro" id="IPR036259">
    <property type="entry name" value="MFS_trans_sf"/>
</dbReference>
<organism evidence="9 10">
    <name type="scientific">Saitozyma podzolica</name>
    <dbReference type="NCBI Taxonomy" id="1890683"/>
    <lineage>
        <taxon>Eukaryota</taxon>
        <taxon>Fungi</taxon>
        <taxon>Dikarya</taxon>
        <taxon>Basidiomycota</taxon>
        <taxon>Agaricomycotina</taxon>
        <taxon>Tremellomycetes</taxon>
        <taxon>Tremellales</taxon>
        <taxon>Trimorphomycetaceae</taxon>
        <taxon>Saitozyma</taxon>
    </lineage>
</organism>
<feature type="region of interest" description="Disordered" evidence="6">
    <location>
        <begin position="1"/>
        <end position="38"/>
    </location>
</feature>
<feature type="transmembrane region" description="Helical" evidence="7">
    <location>
        <begin position="353"/>
        <end position="374"/>
    </location>
</feature>
<dbReference type="EMBL" id="RSCD01000010">
    <property type="protein sequence ID" value="RSH90416.1"/>
    <property type="molecule type" value="Genomic_DNA"/>
</dbReference>
<dbReference type="PROSITE" id="PS50850">
    <property type="entry name" value="MFS"/>
    <property type="match status" value="1"/>
</dbReference>
<feature type="transmembrane region" description="Helical" evidence="7">
    <location>
        <begin position="197"/>
        <end position="219"/>
    </location>
</feature>
<feature type="transmembrane region" description="Helical" evidence="7">
    <location>
        <begin position="318"/>
        <end position="341"/>
    </location>
</feature>
<evidence type="ECO:0000256" key="4">
    <source>
        <dbReference type="ARBA" id="ARBA00022989"/>
    </source>
</evidence>
<proteinExistence type="inferred from homology"/>
<evidence type="ECO:0000256" key="3">
    <source>
        <dbReference type="ARBA" id="ARBA00022692"/>
    </source>
</evidence>